<accession>A0A6A5H657</accession>
<dbReference type="GO" id="GO:0004888">
    <property type="term" value="F:transmembrane signaling receptor activity"/>
    <property type="evidence" value="ECO:0007669"/>
    <property type="project" value="InterPro"/>
</dbReference>
<dbReference type="EMBL" id="WUAV01000003">
    <property type="protein sequence ID" value="KAF1762565.1"/>
    <property type="molecule type" value="Genomic_DNA"/>
</dbReference>
<comment type="subcellular location">
    <subcellularLocation>
        <location evidence="1">Membrane</location>
        <topology evidence="1">Multi-pass membrane protein</topology>
    </subcellularLocation>
</comment>
<dbReference type="PRINTS" id="PR00699">
    <property type="entry name" value="TMPROTEINSRB"/>
</dbReference>
<keyword evidence="5 6" id="KW-0472">Membrane</keyword>
<feature type="transmembrane region" description="Helical" evidence="6">
    <location>
        <begin position="12"/>
        <end position="34"/>
    </location>
</feature>
<dbReference type="CTD" id="9812339"/>
<feature type="transmembrane region" description="Helical" evidence="6">
    <location>
        <begin position="77"/>
        <end position="98"/>
    </location>
</feature>
<sequence length="320" mass="35809">MKTAERYEKTPVILGPMLVGINTLANFGIMYNIFKDESFSDPSVSFSVYPPAAAQKTIQSIKALTSTDPCDVSINPFYHKILVSTVSFLLTLSTSFPFSITIERYYSMKTAEKYEKTPVILGPILVGINVLVNFGIIIKVFKDESFSDAAVSFSAYPAAPAQTMFTFFVILFFLNLIDVLFDIILLRQNLRLKKLLTNSSLTAKYQLEEVYQSTKFSVFLILIHIISFGIYVSAVIFFRYFGTLIISDPYYLFGVRATSTTMIPTYHLLLGVFSILFLNRIKSKKSEGATIQMSSTGRSGANNYDQAIFSIWNSVSNTAA</sequence>
<evidence type="ECO:0000313" key="7">
    <source>
        <dbReference type="EMBL" id="KAF1762565.1"/>
    </source>
</evidence>
<dbReference type="Proteomes" id="UP000483820">
    <property type="component" value="Chromosome III"/>
</dbReference>
<dbReference type="Pfam" id="PF02175">
    <property type="entry name" value="7TM_GPCR_Srb"/>
    <property type="match status" value="2"/>
</dbReference>
<dbReference type="AlphaFoldDB" id="A0A6A5H657"/>
<evidence type="ECO:0000256" key="4">
    <source>
        <dbReference type="ARBA" id="ARBA00022989"/>
    </source>
</evidence>
<reference evidence="7 8" key="1">
    <citation type="submission" date="2019-12" db="EMBL/GenBank/DDBJ databases">
        <title>Chromosome-level assembly of the Caenorhabditis remanei genome.</title>
        <authorList>
            <person name="Teterina A.A."/>
            <person name="Willis J.H."/>
            <person name="Phillips P.C."/>
        </authorList>
    </citation>
    <scope>NUCLEOTIDE SEQUENCE [LARGE SCALE GENOMIC DNA]</scope>
    <source>
        <strain evidence="7 8">PX506</strain>
        <tissue evidence="7">Whole organism</tissue>
    </source>
</reference>
<protein>
    <submittedName>
        <fullName evidence="7">Uncharacterized protein</fullName>
    </submittedName>
</protein>
<keyword evidence="4 6" id="KW-1133">Transmembrane helix</keyword>
<evidence type="ECO:0000256" key="2">
    <source>
        <dbReference type="ARBA" id="ARBA00006860"/>
    </source>
</evidence>
<evidence type="ECO:0000256" key="6">
    <source>
        <dbReference type="SAM" id="Phobius"/>
    </source>
</evidence>
<feature type="transmembrane region" description="Helical" evidence="6">
    <location>
        <begin position="216"/>
        <end position="241"/>
    </location>
</feature>
<dbReference type="PANTHER" id="PTHR31216:SF0">
    <property type="entry name" value="SERPENTINE RECEPTOR CLASS BETA-11"/>
    <property type="match status" value="1"/>
</dbReference>
<dbReference type="KEGG" id="crq:GCK72_010827"/>
<dbReference type="PANTHER" id="PTHR31216">
    <property type="entry name" value="SERPENTINE RECEPTOR CLASS BETA-1-RELATED-RELATED"/>
    <property type="match status" value="1"/>
</dbReference>
<evidence type="ECO:0000256" key="3">
    <source>
        <dbReference type="ARBA" id="ARBA00022692"/>
    </source>
</evidence>
<gene>
    <name evidence="7" type="ORF">GCK72_010827</name>
</gene>
<comment type="similarity">
    <text evidence="2">Belongs to the nematode receptor-like protein srb family.</text>
</comment>
<keyword evidence="3 6" id="KW-0812">Transmembrane</keyword>
<organism evidence="7 8">
    <name type="scientific">Caenorhabditis remanei</name>
    <name type="common">Caenorhabditis vulgaris</name>
    <dbReference type="NCBI Taxonomy" id="31234"/>
    <lineage>
        <taxon>Eukaryota</taxon>
        <taxon>Metazoa</taxon>
        <taxon>Ecdysozoa</taxon>
        <taxon>Nematoda</taxon>
        <taxon>Chromadorea</taxon>
        <taxon>Rhabditida</taxon>
        <taxon>Rhabditina</taxon>
        <taxon>Rhabditomorpha</taxon>
        <taxon>Rhabditoidea</taxon>
        <taxon>Rhabditidae</taxon>
        <taxon>Peloderinae</taxon>
        <taxon>Caenorhabditis</taxon>
    </lineage>
</organism>
<evidence type="ECO:0000256" key="5">
    <source>
        <dbReference type="ARBA" id="ARBA00023136"/>
    </source>
</evidence>
<evidence type="ECO:0000256" key="1">
    <source>
        <dbReference type="ARBA" id="ARBA00004141"/>
    </source>
</evidence>
<comment type="caution">
    <text evidence="7">The sequence shown here is derived from an EMBL/GenBank/DDBJ whole genome shotgun (WGS) entry which is preliminary data.</text>
</comment>
<dbReference type="GeneID" id="9812339"/>
<feature type="transmembrane region" description="Helical" evidence="6">
    <location>
        <begin position="261"/>
        <end position="278"/>
    </location>
</feature>
<dbReference type="InterPro" id="IPR002184">
    <property type="entry name" value="7TM_GPCR_serpentine_rcpt_Srb"/>
</dbReference>
<dbReference type="GO" id="GO:0016020">
    <property type="term" value="C:membrane"/>
    <property type="evidence" value="ECO:0007669"/>
    <property type="project" value="UniProtKB-SubCell"/>
</dbReference>
<feature type="transmembrane region" description="Helical" evidence="6">
    <location>
        <begin position="119"/>
        <end position="141"/>
    </location>
</feature>
<dbReference type="GO" id="GO:0007606">
    <property type="term" value="P:sensory perception of chemical stimulus"/>
    <property type="evidence" value="ECO:0007669"/>
    <property type="project" value="InterPro"/>
</dbReference>
<feature type="transmembrane region" description="Helical" evidence="6">
    <location>
        <begin position="161"/>
        <end position="186"/>
    </location>
</feature>
<name>A0A6A5H657_CAERE</name>
<dbReference type="RefSeq" id="XP_053587633.1">
    <property type="nucleotide sequence ID" value="XM_053728056.1"/>
</dbReference>
<proteinExistence type="inferred from homology"/>
<evidence type="ECO:0000313" key="8">
    <source>
        <dbReference type="Proteomes" id="UP000483820"/>
    </source>
</evidence>